<dbReference type="RefSeq" id="WP_184960103.1">
    <property type="nucleotide sequence ID" value="NZ_BAAAWF010000031.1"/>
</dbReference>
<keyword evidence="1" id="KW-0732">Signal</keyword>
<protein>
    <submittedName>
        <fullName evidence="2">Spy/CpxP family protein refolding chaperone</fullName>
    </submittedName>
</protein>
<feature type="signal peptide" evidence="1">
    <location>
        <begin position="1"/>
        <end position="27"/>
    </location>
</feature>
<feature type="chain" id="PRO_5030564390" evidence="1">
    <location>
        <begin position="28"/>
        <end position="81"/>
    </location>
</feature>
<organism evidence="2 3">
    <name type="scientific">Streptomyces echinatus</name>
    <dbReference type="NCBI Taxonomy" id="67293"/>
    <lineage>
        <taxon>Bacteria</taxon>
        <taxon>Bacillati</taxon>
        <taxon>Actinomycetota</taxon>
        <taxon>Actinomycetes</taxon>
        <taxon>Kitasatosporales</taxon>
        <taxon>Streptomycetaceae</taxon>
        <taxon>Streptomyces</taxon>
    </lineage>
</organism>
<dbReference type="EMBL" id="JACHJK010000001">
    <property type="protein sequence ID" value="MBB5925086.1"/>
    <property type="molecule type" value="Genomic_DNA"/>
</dbReference>
<dbReference type="Proteomes" id="UP000585836">
    <property type="component" value="Unassembled WGS sequence"/>
</dbReference>
<keyword evidence="3" id="KW-1185">Reference proteome</keyword>
<proteinExistence type="predicted"/>
<dbReference type="AlphaFoldDB" id="A0A7W9PNS8"/>
<comment type="caution">
    <text evidence="2">The sequence shown here is derived from an EMBL/GenBank/DDBJ whole genome shotgun (WGS) entry which is preliminary data.</text>
</comment>
<evidence type="ECO:0000313" key="3">
    <source>
        <dbReference type="Proteomes" id="UP000585836"/>
    </source>
</evidence>
<accession>A0A7W9PNS8</accession>
<evidence type="ECO:0000313" key="2">
    <source>
        <dbReference type="EMBL" id="MBB5925086.1"/>
    </source>
</evidence>
<gene>
    <name evidence="2" type="ORF">FHS34_000521</name>
</gene>
<sequence>MRKLRKAAVAAVLIGGVSLMGVGPATAAAGGGGGGCKSHDMNIDILGEVGILNGLGGNLLNGEGSPGAQFTDIGSECGHGW</sequence>
<name>A0A7W9PNS8_9ACTN</name>
<reference evidence="2 3" key="1">
    <citation type="submission" date="2020-08" db="EMBL/GenBank/DDBJ databases">
        <title>Genomic Encyclopedia of Type Strains, Phase III (KMG-III): the genomes of soil and plant-associated and newly described type strains.</title>
        <authorList>
            <person name="Whitman W."/>
        </authorList>
    </citation>
    <scope>NUCLEOTIDE SEQUENCE [LARGE SCALE GENOMIC DNA]</scope>
    <source>
        <strain evidence="2 3">CECT 3313</strain>
    </source>
</reference>
<evidence type="ECO:0000256" key="1">
    <source>
        <dbReference type="SAM" id="SignalP"/>
    </source>
</evidence>